<dbReference type="SUPFAM" id="SSF55729">
    <property type="entry name" value="Acyl-CoA N-acyltransferases (Nat)"/>
    <property type="match status" value="1"/>
</dbReference>
<evidence type="ECO:0000256" key="2">
    <source>
        <dbReference type="ARBA" id="ARBA00023315"/>
    </source>
</evidence>
<gene>
    <name evidence="5" type="ORF">C2E21_6510</name>
</gene>
<feature type="region of interest" description="Disordered" evidence="3">
    <location>
        <begin position="1"/>
        <end position="24"/>
    </location>
</feature>
<dbReference type="OrthoDB" id="41532at2759"/>
<dbReference type="InterPro" id="IPR000182">
    <property type="entry name" value="GNAT_dom"/>
</dbReference>
<dbReference type="AlphaFoldDB" id="A0A2P6TK32"/>
<organism evidence="5 6">
    <name type="scientific">Chlorella sorokiniana</name>
    <name type="common">Freshwater green alga</name>
    <dbReference type="NCBI Taxonomy" id="3076"/>
    <lineage>
        <taxon>Eukaryota</taxon>
        <taxon>Viridiplantae</taxon>
        <taxon>Chlorophyta</taxon>
        <taxon>core chlorophytes</taxon>
        <taxon>Trebouxiophyceae</taxon>
        <taxon>Chlorellales</taxon>
        <taxon>Chlorellaceae</taxon>
        <taxon>Chlorella clade</taxon>
        <taxon>Chlorella</taxon>
    </lineage>
</organism>
<name>A0A2P6TK32_CHLSO</name>
<sequence length="204" mass="21663">MHLAPVLASSATGGSLRLRPGQPSDRGTLWRMVLGEKLNPTGLDPARFTVAERTAADGSSRIVGVGQLKPLSGGAALELASLVVAPEERGNGVGSQLIRSLVQRAGSTPIYLTTISQRMALYQRCGFQEVPRSEVPLYLQLEYFLGIVLARLVAQDRLVLMRLAQQAQQVQQQAQQAATGVPAAGAAGVGAAEQQQQQQRQAGR</sequence>
<dbReference type="InterPro" id="IPR016181">
    <property type="entry name" value="Acyl_CoA_acyltransferase"/>
</dbReference>
<keyword evidence="1" id="KW-0808">Transferase</keyword>
<keyword evidence="6" id="KW-1185">Reference proteome</keyword>
<comment type="caution">
    <text evidence="5">The sequence shown here is derived from an EMBL/GenBank/DDBJ whole genome shotgun (WGS) entry which is preliminary data.</text>
</comment>
<evidence type="ECO:0000256" key="3">
    <source>
        <dbReference type="SAM" id="MobiDB-lite"/>
    </source>
</evidence>
<evidence type="ECO:0000256" key="1">
    <source>
        <dbReference type="ARBA" id="ARBA00022679"/>
    </source>
</evidence>
<accession>A0A2P6TK32</accession>
<evidence type="ECO:0000313" key="5">
    <source>
        <dbReference type="EMBL" id="PRW44440.1"/>
    </source>
</evidence>
<dbReference type="PROSITE" id="PS51186">
    <property type="entry name" value="GNAT"/>
    <property type="match status" value="1"/>
</dbReference>
<evidence type="ECO:0000313" key="6">
    <source>
        <dbReference type="Proteomes" id="UP000239899"/>
    </source>
</evidence>
<dbReference type="PANTHER" id="PTHR43877">
    <property type="entry name" value="AMINOALKYLPHOSPHONATE N-ACETYLTRANSFERASE-RELATED-RELATED"/>
    <property type="match status" value="1"/>
</dbReference>
<proteinExistence type="predicted"/>
<protein>
    <submittedName>
        <fullName evidence="5">GCN5 family acetyltransferase</fullName>
    </submittedName>
</protein>
<dbReference type="EMBL" id="LHPG02000013">
    <property type="protein sequence ID" value="PRW44440.1"/>
    <property type="molecule type" value="Genomic_DNA"/>
</dbReference>
<keyword evidence="2" id="KW-0012">Acyltransferase</keyword>
<evidence type="ECO:0000259" key="4">
    <source>
        <dbReference type="PROSITE" id="PS51186"/>
    </source>
</evidence>
<dbReference type="Pfam" id="PF13508">
    <property type="entry name" value="Acetyltransf_7"/>
    <property type="match status" value="1"/>
</dbReference>
<dbReference type="Gene3D" id="3.40.630.30">
    <property type="match status" value="1"/>
</dbReference>
<dbReference type="Proteomes" id="UP000239899">
    <property type="component" value="Unassembled WGS sequence"/>
</dbReference>
<feature type="domain" description="N-acetyltransferase" evidence="4">
    <location>
        <begin position="16"/>
        <end position="146"/>
    </location>
</feature>
<dbReference type="CDD" id="cd04301">
    <property type="entry name" value="NAT_SF"/>
    <property type="match status" value="1"/>
</dbReference>
<dbReference type="InterPro" id="IPR050832">
    <property type="entry name" value="Bact_Acetyltransf"/>
</dbReference>
<reference evidence="5 6" key="1">
    <citation type="journal article" date="2018" name="Plant J.">
        <title>Genome sequences of Chlorella sorokiniana UTEX 1602 and Micractinium conductrix SAG 241.80: implications to maltose excretion by a green alga.</title>
        <authorList>
            <person name="Arriola M.B."/>
            <person name="Velmurugan N."/>
            <person name="Zhang Y."/>
            <person name="Plunkett M.H."/>
            <person name="Hondzo H."/>
            <person name="Barney B.M."/>
        </authorList>
    </citation>
    <scope>NUCLEOTIDE SEQUENCE [LARGE SCALE GENOMIC DNA]</scope>
    <source>
        <strain evidence="6">UTEX 1602</strain>
    </source>
</reference>
<dbReference type="GO" id="GO:0016747">
    <property type="term" value="F:acyltransferase activity, transferring groups other than amino-acyl groups"/>
    <property type="evidence" value="ECO:0007669"/>
    <property type="project" value="InterPro"/>
</dbReference>